<feature type="chain" id="PRO_5020680951" description="CARDB domain-containing protein" evidence="1">
    <location>
        <begin position="23"/>
        <end position="924"/>
    </location>
</feature>
<dbReference type="Gene3D" id="2.60.120.430">
    <property type="entry name" value="Galactose-binding lectin"/>
    <property type="match status" value="1"/>
</dbReference>
<dbReference type="InterPro" id="IPR008979">
    <property type="entry name" value="Galactose-bd-like_sf"/>
</dbReference>
<dbReference type="EMBL" id="SWDX01000012">
    <property type="protein sequence ID" value="TKC56535.1"/>
    <property type="molecule type" value="Genomic_DNA"/>
</dbReference>
<proteinExistence type="predicted"/>
<evidence type="ECO:0000313" key="2">
    <source>
        <dbReference type="EMBL" id="TKC56535.1"/>
    </source>
</evidence>
<evidence type="ECO:0008006" key="4">
    <source>
        <dbReference type="Google" id="ProtNLM"/>
    </source>
</evidence>
<reference evidence="2 3" key="1">
    <citation type="submission" date="2019-04" db="EMBL/GenBank/DDBJ databases">
        <title>Pedobacter sp. RP-1-16 sp. nov., isolated from Arctic soil.</title>
        <authorList>
            <person name="Dahal R.H."/>
            <person name="Kim D.-U."/>
        </authorList>
    </citation>
    <scope>NUCLEOTIDE SEQUENCE [LARGE SCALE GENOMIC DNA]</scope>
    <source>
        <strain evidence="2 3">RP-1-16</strain>
    </source>
</reference>
<dbReference type="RefSeq" id="WP_136881912.1">
    <property type="nucleotide sequence ID" value="NZ_SWDX01000012.1"/>
</dbReference>
<protein>
    <recommendedName>
        <fullName evidence="4">CARDB domain-containing protein</fullName>
    </recommendedName>
</protein>
<sequence>MSRQRKLNLVFLMWTVMGLVSCTENVGQNLYLYDMGTENSAVEKGYIQVTPVSTYTEKDGYGWLNKPAGAFDTLAGKWNNGLNRDGVWAKDSLVFKANIPNGVYLLTLTLGDNTEKQLNQSVYFNGALIAGSVITPWYRIPFKSVNKKVTISNGVAVVKISSALLVAVQNIEFRPINRQKISTLTGFEPDTVAVKHLRGDFAVKYLKASYYYDLGAWSKSAKTSGINFTFRMYLAADMLEQIAAFENDPLYDKAIYLLAKIHYWLDQEDNDPYHEAEARKYFTILKKKYPDAELLKMYLGEQIPFEVPDHVDGKGAPQWAVKQHEAMQRMLKIIYWWVNERQEANGELGGKYGDDVEILRWWLPAILGADDATAKRGYMRLADGVWNSGIMERGFAKKIDDVEHSAELFRDTHPSMFMIRYGDPEYIERCLISMQNFEKVWTGITPKGHRHFKSCYLSATAVLEQAPMNVDVPLNARAVLPGLWAVWYNRNPTLIKLFSEWGNAWVADAARTDGGKPAGVLPAAIAFADDGIGAHTGKWYDPGLEYDYYKWESLGHVNEMQAQLIGMYGITRNTAFLKPVNFCYDLMIGAAQEKLPENPEPGSLNWVKKVLFQGGVDKGGADNPMTDVFAMAGRISNSSKYDEFIALHGNPYNKYLVNKDPETINKGFEELLNSLRYNFPLLTTEVKYTDRVYVRGSELLFGMYTGHFGSGYEYPSTVATWKNTGPDMGVFVRHGDATSATVSLYNFGETRTVTMQTWLLEPGTYKLSSGTDTNDDGEIDADQLERILVLKERVNQVQLQVPAGKLQAVRIEQLKAYPKIEAAADVALSDQDISIVNDQLSVKIHNVGNVTAKNIRVELWAGSRKIGLSKIAEIPAPNDLVPRWKKISFKINTGMAISAISVRVFTDHPEITTLNNTASYRLTP</sequence>
<feature type="signal peptide" evidence="1">
    <location>
        <begin position="1"/>
        <end position="22"/>
    </location>
</feature>
<dbReference type="Proteomes" id="UP000309594">
    <property type="component" value="Unassembled WGS sequence"/>
</dbReference>
<evidence type="ECO:0000256" key="1">
    <source>
        <dbReference type="SAM" id="SignalP"/>
    </source>
</evidence>
<evidence type="ECO:0000313" key="3">
    <source>
        <dbReference type="Proteomes" id="UP000309594"/>
    </source>
</evidence>
<keyword evidence="1" id="KW-0732">Signal</keyword>
<dbReference type="AlphaFoldDB" id="A0A4U1FZE3"/>
<name>A0A4U1FZE3_9SPHI</name>
<dbReference type="SUPFAM" id="SSF49785">
    <property type="entry name" value="Galactose-binding domain-like"/>
    <property type="match status" value="1"/>
</dbReference>
<accession>A0A4U1FZE3</accession>
<dbReference type="PROSITE" id="PS51257">
    <property type="entry name" value="PROKAR_LIPOPROTEIN"/>
    <property type="match status" value="1"/>
</dbReference>
<comment type="caution">
    <text evidence="2">The sequence shown here is derived from an EMBL/GenBank/DDBJ whole genome shotgun (WGS) entry which is preliminary data.</text>
</comment>
<organism evidence="2 3">
    <name type="scientific">Pedobacter hiemivivus</name>
    <dbReference type="NCBI Taxonomy" id="2530454"/>
    <lineage>
        <taxon>Bacteria</taxon>
        <taxon>Pseudomonadati</taxon>
        <taxon>Bacteroidota</taxon>
        <taxon>Sphingobacteriia</taxon>
        <taxon>Sphingobacteriales</taxon>
        <taxon>Sphingobacteriaceae</taxon>
        <taxon>Pedobacter</taxon>
    </lineage>
</organism>
<gene>
    <name evidence="2" type="ORF">FBD94_22725</name>
</gene>